<evidence type="ECO:0000256" key="5">
    <source>
        <dbReference type="PROSITE-ProRule" id="PRU00169"/>
    </source>
</evidence>
<proteinExistence type="predicted"/>
<sequence length="262" mass="28103">YKRQALLNLALNSRDAMPNGGNLVITVSCRELAGSLAKLVELPDGQYVQIDVSDTGSGIEDEALPRLFEPFFTTKPFGRGSGLGLSMVYGFVRQSGGNIRIRSKPGDGTTVTFVLPRSDAPVLAETAGTQETVCREAQRKPVLLVEDEPEVRRIIRLELAALGYPVIEASNGSEAAALLDNVPEIAILVTDAVMPGTTGGSALARHARSLRADFPVLLITGYADDDALADIADLDVPILRKPFAREQLERALCSLEPQTESM</sequence>
<dbReference type="InterPro" id="IPR036890">
    <property type="entry name" value="HATPase_C_sf"/>
</dbReference>
<evidence type="ECO:0000256" key="1">
    <source>
        <dbReference type="ARBA" id="ARBA00000085"/>
    </source>
</evidence>
<dbReference type="EMBL" id="WTVM01000081">
    <property type="protein sequence ID" value="NMG03916.1"/>
    <property type="molecule type" value="Genomic_DNA"/>
</dbReference>
<dbReference type="GO" id="GO:0005886">
    <property type="term" value="C:plasma membrane"/>
    <property type="evidence" value="ECO:0007669"/>
    <property type="project" value="TreeGrafter"/>
</dbReference>
<evidence type="ECO:0000313" key="8">
    <source>
        <dbReference type="EMBL" id="NMG03916.1"/>
    </source>
</evidence>
<comment type="caution">
    <text evidence="8">The sequence shown here is derived from an EMBL/GenBank/DDBJ whole genome shotgun (WGS) entry which is preliminary data.</text>
</comment>
<feature type="non-terminal residue" evidence="8">
    <location>
        <position position="1"/>
    </location>
</feature>
<dbReference type="PROSITE" id="PS50109">
    <property type="entry name" value="HIS_KIN"/>
    <property type="match status" value="1"/>
</dbReference>
<dbReference type="PRINTS" id="PR00344">
    <property type="entry name" value="BCTRLSENSOR"/>
</dbReference>
<feature type="domain" description="Histidine kinase" evidence="6">
    <location>
        <begin position="1"/>
        <end position="119"/>
    </location>
</feature>
<dbReference type="GO" id="GO:0009927">
    <property type="term" value="F:histidine phosphotransfer kinase activity"/>
    <property type="evidence" value="ECO:0007669"/>
    <property type="project" value="TreeGrafter"/>
</dbReference>
<protein>
    <recommendedName>
        <fullName evidence="2">histidine kinase</fullName>
        <ecNumber evidence="2">2.7.13.3</ecNumber>
    </recommendedName>
</protein>
<dbReference type="GO" id="GO:0000155">
    <property type="term" value="F:phosphorelay sensor kinase activity"/>
    <property type="evidence" value="ECO:0007669"/>
    <property type="project" value="TreeGrafter"/>
</dbReference>
<name>A0A972FKF2_9RHOO</name>
<reference evidence="8" key="1">
    <citation type="submission" date="2019-12" db="EMBL/GenBank/DDBJ databases">
        <title>Comparative genomics gives insights into the taxonomy of the Azoarcus-Aromatoleum group and reveals separate origins of nif in the plant-associated Azoarcus and non-plant-associated Aromatoleum sub-groups.</title>
        <authorList>
            <person name="Lafos M."/>
            <person name="Maluk M."/>
            <person name="Batista M."/>
            <person name="Junghare M."/>
            <person name="Carmona M."/>
            <person name="Faoro H."/>
            <person name="Cruz L.M."/>
            <person name="Battistoni F."/>
            <person name="De Souza E."/>
            <person name="Pedrosa F."/>
            <person name="Chen W.-M."/>
            <person name="Poole P.S."/>
            <person name="Dixon R.A."/>
            <person name="James E.K."/>
        </authorList>
    </citation>
    <scope>NUCLEOTIDE SEQUENCE</scope>
    <source>
        <strain evidence="8">NSC3</strain>
    </source>
</reference>
<dbReference type="PROSITE" id="PS50110">
    <property type="entry name" value="RESPONSE_REGULATORY"/>
    <property type="match status" value="1"/>
</dbReference>
<dbReference type="Gene3D" id="3.40.50.2300">
    <property type="match status" value="1"/>
</dbReference>
<dbReference type="AlphaFoldDB" id="A0A972FKF2"/>
<dbReference type="InterPro" id="IPR001789">
    <property type="entry name" value="Sig_transdc_resp-reg_receiver"/>
</dbReference>
<feature type="domain" description="Response regulatory" evidence="7">
    <location>
        <begin position="141"/>
        <end position="256"/>
    </location>
</feature>
<evidence type="ECO:0000256" key="4">
    <source>
        <dbReference type="ARBA" id="ARBA00022777"/>
    </source>
</evidence>
<dbReference type="InterPro" id="IPR005467">
    <property type="entry name" value="His_kinase_dom"/>
</dbReference>
<evidence type="ECO:0000259" key="6">
    <source>
        <dbReference type="PROSITE" id="PS50109"/>
    </source>
</evidence>
<dbReference type="RefSeq" id="WP_168988614.1">
    <property type="nucleotide sequence ID" value="NZ_CAWPHM010000310.1"/>
</dbReference>
<gene>
    <name evidence="8" type="ORF">GPA21_13190</name>
</gene>
<dbReference type="EC" id="2.7.13.3" evidence="2"/>
<dbReference type="SUPFAM" id="SSF55874">
    <property type="entry name" value="ATPase domain of HSP90 chaperone/DNA topoisomerase II/histidine kinase"/>
    <property type="match status" value="1"/>
</dbReference>
<organism evidence="8 9">
    <name type="scientific">Azoarcus taiwanensis</name>
    <dbReference type="NCBI Taxonomy" id="666964"/>
    <lineage>
        <taxon>Bacteria</taxon>
        <taxon>Pseudomonadati</taxon>
        <taxon>Pseudomonadota</taxon>
        <taxon>Betaproteobacteria</taxon>
        <taxon>Rhodocyclales</taxon>
        <taxon>Zoogloeaceae</taxon>
        <taxon>Azoarcus</taxon>
    </lineage>
</organism>
<evidence type="ECO:0000259" key="7">
    <source>
        <dbReference type="PROSITE" id="PS50110"/>
    </source>
</evidence>
<keyword evidence="4" id="KW-0418">Kinase</keyword>
<feature type="modified residue" description="4-aspartylphosphate" evidence="5">
    <location>
        <position position="191"/>
    </location>
</feature>
<keyword evidence="9" id="KW-1185">Reference proteome</keyword>
<dbReference type="InterPro" id="IPR004358">
    <property type="entry name" value="Sig_transdc_His_kin-like_C"/>
</dbReference>
<dbReference type="InterPro" id="IPR011006">
    <property type="entry name" value="CheY-like_superfamily"/>
</dbReference>
<evidence type="ECO:0000256" key="2">
    <source>
        <dbReference type="ARBA" id="ARBA00012438"/>
    </source>
</evidence>
<dbReference type="SMART" id="SM00448">
    <property type="entry name" value="REC"/>
    <property type="match status" value="1"/>
</dbReference>
<dbReference type="SUPFAM" id="SSF52172">
    <property type="entry name" value="CheY-like"/>
    <property type="match status" value="1"/>
</dbReference>
<dbReference type="Gene3D" id="3.30.565.10">
    <property type="entry name" value="Histidine kinase-like ATPase, C-terminal domain"/>
    <property type="match status" value="1"/>
</dbReference>
<evidence type="ECO:0000313" key="9">
    <source>
        <dbReference type="Proteomes" id="UP000599523"/>
    </source>
</evidence>
<accession>A0A972FKF2</accession>
<comment type="catalytic activity">
    <reaction evidence="1">
        <text>ATP + protein L-histidine = ADP + protein N-phospho-L-histidine.</text>
        <dbReference type="EC" id="2.7.13.3"/>
    </reaction>
</comment>
<dbReference type="PANTHER" id="PTHR43047">
    <property type="entry name" value="TWO-COMPONENT HISTIDINE PROTEIN KINASE"/>
    <property type="match status" value="1"/>
</dbReference>
<dbReference type="InterPro" id="IPR003594">
    <property type="entry name" value="HATPase_dom"/>
</dbReference>
<dbReference type="Pfam" id="PF02518">
    <property type="entry name" value="HATPase_c"/>
    <property type="match status" value="1"/>
</dbReference>
<keyword evidence="3" id="KW-0808">Transferase</keyword>
<dbReference type="Pfam" id="PF00072">
    <property type="entry name" value="Response_reg"/>
    <property type="match status" value="1"/>
</dbReference>
<evidence type="ECO:0000256" key="3">
    <source>
        <dbReference type="ARBA" id="ARBA00022679"/>
    </source>
</evidence>
<dbReference type="SMART" id="SM00387">
    <property type="entry name" value="HATPase_c"/>
    <property type="match status" value="1"/>
</dbReference>
<dbReference type="PANTHER" id="PTHR43047:SF72">
    <property type="entry name" value="OSMOSENSING HISTIDINE PROTEIN KINASE SLN1"/>
    <property type="match status" value="1"/>
</dbReference>
<keyword evidence="5" id="KW-0597">Phosphoprotein</keyword>
<dbReference type="Proteomes" id="UP000599523">
    <property type="component" value="Unassembled WGS sequence"/>
</dbReference>